<accession>A0A0F4QX22</accession>
<organism evidence="2 3">
    <name type="scientific">Pseudoalteromonas rubra</name>
    <dbReference type="NCBI Taxonomy" id="43658"/>
    <lineage>
        <taxon>Bacteria</taxon>
        <taxon>Pseudomonadati</taxon>
        <taxon>Pseudomonadota</taxon>
        <taxon>Gammaproteobacteria</taxon>
        <taxon>Alteromonadales</taxon>
        <taxon>Pseudoalteromonadaceae</taxon>
        <taxon>Pseudoalteromonas</taxon>
    </lineage>
</organism>
<gene>
    <name evidence="2" type="ORF">TW77_04500</name>
</gene>
<dbReference type="EMBL" id="JXYA01000007">
    <property type="protein sequence ID" value="KJZ11815.1"/>
    <property type="molecule type" value="Genomic_DNA"/>
</dbReference>
<evidence type="ECO:0000313" key="2">
    <source>
        <dbReference type="EMBL" id="KJZ11815.1"/>
    </source>
</evidence>
<dbReference type="OrthoDB" id="6332716at2"/>
<dbReference type="PATRIC" id="fig|43658.5.peg.940"/>
<keyword evidence="1" id="KW-0732">Signal</keyword>
<proteinExistence type="predicted"/>
<name>A0A0F4QX22_9GAMM</name>
<evidence type="ECO:0000313" key="3">
    <source>
        <dbReference type="Proteomes" id="UP000033452"/>
    </source>
</evidence>
<evidence type="ECO:0000256" key="1">
    <source>
        <dbReference type="SAM" id="SignalP"/>
    </source>
</evidence>
<sequence length="82" mass="8640">MKLFSALASCVLAATLTSTSVVADDTQLQSAPASLVAELTQMCVEWAQDDEVAADALRQYVLQCVNEELSAGGYVAVTEVDI</sequence>
<reference evidence="2 3" key="1">
    <citation type="journal article" date="2015" name="BMC Genomics">
        <title>Genome mining reveals unlocked bioactive potential of marine Gram-negative bacteria.</title>
        <authorList>
            <person name="Machado H."/>
            <person name="Sonnenschein E.C."/>
            <person name="Melchiorsen J."/>
            <person name="Gram L."/>
        </authorList>
    </citation>
    <scope>NUCLEOTIDE SEQUENCE [LARGE SCALE GENOMIC DNA]</scope>
    <source>
        <strain evidence="2 3">S2471</strain>
    </source>
</reference>
<comment type="caution">
    <text evidence="2">The sequence shown here is derived from an EMBL/GenBank/DDBJ whole genome shotgun (WGS) entry which is preliminary data.</text>
</comment>
<feature type="signal peptide" evidence="1">
    <location>
        <begin position="1"/>
        <end position="23"/>
    </location>
</feature>
<dbReference type="Proteomes" id="UP000033452">
    <property type="component" value="Unassembled WGS sequence"/>
</dbReference>
<dbReference type="RefSeq" id="WP_046003778.1">
    <property type="nucleotide sequence ID" value="NZ_JXYA01000007.1"/>
</dbReference>
<keyword evidence="3" id="KW-1185">Reference proteome</keyword>
<protein>
    <submittedName>
        <fullName evidence="2">Uncharacterized protein</fullName>
    </submittedName>
</protein>
<dbReference type="AlphaFoldDB" id="A0A0F4QX22"/>
<feature type="chain" id="PRO_5002476261" evidence="1">
    <location>
        <begin position="24"/>
        <end position="82"/>
    </location>
</feature>